<keyword evidence="3" id="KW-1185">Reference proteome</keyword>
<dbReference type="InterPro" id="IPR027056">
    <property type="entry name" value="Gluconate_2DH_su3"/>
</dbReference>
<reference evidence="3" key="1">
    <citation type="submission" date="2016-10" db="EMBL/GenBank/DDBJ databases">
        <authorList>
            <person name="Varghese N."/>
            <person name="Submissions S."/>
        </authorList>
    </citation>
    <scope>NUCLEOTIDE SEQUENCE [LARGE SCALE GENOMIC DNA]</scope>
    <source>
        <strain evidence="3">Gh-67</strain>
    </source>
</reference>
<accession>A0A1G8LGP1</accession>
<keyword evidence="1" id="KW-0472">Membrane</keyword>
<evidence type="ECO:0000313" key="2">
    <source>
        <dbReference type="EMBL" id="SDI54861.1"/>
    </source>
</evidence>
<dbReference type="Pfam" id="PF13618">
    <property type="entry name" value="Gluconate_2-dh3"/>
    <property type="match status" value="1"/>
</dbReference>
<dbReference type="EMBL" id="FNCG01000023">
    <property type="protein sequence ID" value="SDI54861.1"/>
    <property type="molecule type" value="Genomic_DNA"/>
</dbReference>
<evidence type="ECO:0000313" key="3">
    <source>
        <dbReference type="Proteomes" id="UP000199705"/>
    </source>
</evidence>
<sequence>MNRREAIGRVGLILGGTIIGAEFFISGCKSSSPKVNDLFTQDDVALMDEIGETILPATSTPGAKAAEIGKFMTVMVQDCYTADDQKIFTKGLKDLNDASDKKFGKKFLEATPEQRTELLTALDKEQKDYTKTKKPEDPNHYFRMLKELTLLGFFTSKPGATQALRYIAVPGKYDGNLPYKKGDKAWAT</sequence>
<dbReference type="Proteomes" id="UP000199705">
    <property type="component" value="Unassembled WGS sequence"/>
</dbReference>
<proteinExistence type="predicted"/>
<keyword evidence="1" id="KW-1133">Transmembrane helix</keyword>
<evidence type="ECO:0000256" key="1">
    <source>
        <dbReference type="SAM" id="Phobius"/>
    </source>
</evidence>
<dbReference type="RefSeq" id="WP_091175423.1">
    <property type="nucleotide sequence ID" value="NZ_FNCG01000023.1"/>
</dbReference>
<dbReference type="AlphaFoldDB" id="A0A1G8LGP1"/>
<name>A0A1G8LGP1_9SPHI</name>
<dbReference type="STRING" id="551996.SAMN05192573_12334"/>
<protein>
    <submittedName>
        <fullName evidence="2">Erp protein C-terminus</fullName>
    </submittedName>
</protein>
<feature type="transmembrane region" description="Helical" evidence="1">
    <location>
        <begin position="6"/>
        <end position="25"/>
    </location>
</feature>
<gene>
    <name evidence="2" type="ORF">SAMN05192573_12334</name>
</gene>
<keyword evidence="1" id="KW-0812">Transmembrane</keyword>
<organism evidence="2 3">
    <name type="scientific">Mucilaginibacter gossypii</name>
    <dbReference type="NCBI Taxonomy" id="551996"/>
    <lineage>
        <taxon>Bacteria</taxon>
        <taxon>Pseudomonadati</taxon>
        <taxon>Bacteroidota</taxon>
        <taxon>Sphingobacteriia</taxon>
        <taxon>Sphingobacteriales</taxon>
        <taxon>Sphingobacteriaceae</taxon>
        <taxon>Mucilaginibacter</taxon>
    </lineage>
</organism>